<name>A0A094X5J0_9BACT</name>
<evidence type="ECO:0000256" key="4">
    <source>
        <dbReference type="ARBA" id="ARBA00023136"/>
    </source>
</evidence>
<keyword evidence="2 5" id="KW-0812">Transmembrane</keyword>
<gene>
    <name evidence="6" type="ORF">LptCag_1529</name>
</gene>
<dbReference type="Pfam" id="PF09685">
    <property type="entry name" value="MamF_MmsF"/>
    <property type="match status" value="1"/>
</dbReference>
<evidence type="ECO:0008006" key="8">
    <source>
        <dbReference type="Google" id="ProtNLM"/>
    </source>
</evidence>
<reference evidence="6 7" key="1">
    <citation type="submission" date="2014-06" db="EMBL/GenBank/DDBJ databases">
        <title>Draft genome sequence of iron oxidizing acidophile Leptospirillum ferriphilum DSM14647.</title>
        <authorList>
            <person name="Cardenas J.P."/>
            <person name="Lazcano M."/>
            <person name="Ossandon F.J."/>
            <person name="Corbett M."/>
            <person name="Holmes D.S."/>
            <person name="Watkin E."/>
        </authorList>
    </citation>
    <scope>NUCLEOTIDE SEQUENCE [LARGE SCALE GENOMIC DNA]</scope>
    <source>
        <strain evidence="6 7">DSM 14647</strain>
    </source>
</reference>
<dbReference type="RefSeq" id="WP_052157855.1">
    <property type="nucleotide sequence ID" value="NZ_JPGK01000005.1"/>
</dbReference>
<evidence type="ECO:0000313" key="6">
    <source>
        <dbReference type="EMBL" id="KGA93819.1"/>
    </source>
</evidence>
<sequence length="120" mass="13359">MRTHKNADIQSSCLRERITSAALYGASLFLFVIPSLVGVFFSEKGSFVHQNSRMILNFDILLLLLAVPFTVLSIVGIGILGFGLVYLLHFAFIGIGLIKSFRGEVWQNPLSFDLINRKTP</sequence>
<proteinExistence type="predicted"/>
<dbReference type="PATRIC" id="fig|178606.4.peg.1534"/>
<evidence type="ECO:0000256" key="1">
    <source>
        <dbReference type="ARBA" id="ARBA00004141"/>
    </source>
</evidence>
<dbReference type="InterPro" id="IPR019109">
    <property type="entry name" value="MamF_MmsF"/>
</dbReference>
<comment type="subcellular location">
    <subcellularLocation>
        <location evidence="1">Membrane</location>
        <topology evidence="1">Multi-pass membrane protein</topology>
    </subcellularLocation>
</comment>
<comment type="caution">
    <text evidence="6">The sequence shown here is derived from an EMBL/GenBank/DDBJ whole genome shotgun (WGS) entry which is preliminary data.</text>
</comment>
<evidence type="ECO:0000256" key="3">
    <source>
        <dbReference type="ARBA" id="ARBA00022989"/>
    </source>
</evidence>
<dbReference type="Proteomes" id="UP000029452">
    <property type="component" value="Unassembled WGS sequence"/>
</dbReference>
<feature type="transmembrane region" description="Helical" evidence="5">
    <location>
        <begin position="61"/>
        <end position="92"/>
    </location>
</feature>
<feature type="transmembrane region" description="Helical" evidence="5">
    <location>
        <begin position="21"/>
        <end position="41"/>
    </location>
</feature>
<accession>A0A094X5J0</accession>
<keyword evidence="3 5" id="KW-1133">Transmembrane helix</keyword>
<protein>
    <recommendedName>
        <fullName evidence="8">DUF4870 domain-containing protein</fullName>
    </recommendedName>
</protein>
<dbReference type="EMBL" id="JPGK01000005">
    <property type="protein sequence ID" value="KGA93819.1"/>
    <property type="molecule type" value="Genomic_DNA"/>
</dbReference>
<evidence type="ECO:0000256" key="2">
    <source>
        <dbReference type="ARBA" id="ARBA00022692"/>
    </source>
</evidence>
<evidence type="ECO:0000256" key="5">
    <source>
        <dbReference type="SAM" id="Phobius"/>
    </source>
</evidence>
<organism evidence="6 7">
    <name type="scientific">Leptospirillum ferriphilum</name>
    <dbReference type="NCBI Taxonomy" id="178606"/>
    <lineage>
        <taxon>Bacteria</taxon>
        <taxon>Pseudomonadati</taxon>
        <taxon>Nitrospirota</taxon>
        <taxon>Nitrospiria</taxon>
        <taxon>Nitrospirales</taxon>
        <taxon>Nitrospiraceae</taxon>
        <taxon>Leptospirillum</taxon>
    </lineage>
</organism>
<dbReference type="AlphaFoldDB" id="A0A094X5J0"/>
<keyword evidence="4 5" id="KW-0472">Membrane</keyword>
<evidence type="ECO:0000313" key="7">
    <source>
        <dbReference type="Proteomes" id="UP000029452"/>
    </source>
</evidence>